<organism evidence="2 3">
    <name type="scientific">Citricoccus parietis</name>
    <dbReference type="NCBI Taxonomy" id="592307"/>
    <lineage>
        <taxon>Bacteria</taxon>
        <taxon>Bacillati</taxon>
        <taxon>Actinomycetota</taxon>
        <taxon>Actinomycetes</taxon>
        <taxon>Micrococcales</taxon>
        <taxon>Micrococcaceae</taxon>
        <taxon>Citricoccus</taxon>
    </lineage>
</organism>
<protein>
    <submittedName>
        <fullName evidence="2">Uncharacterized protein</fullName>
    </submittedName>
</protein>
<proteinExistence type="predicted"/>
<reference evidence="2 3" key="1">
    <citation type="submission" date="2024-09" db="EMBL/GenBank/DDBJ databases">
        <authorList>
            <person name="Sun Q."/>
            <person name="Mori K."/>
        </authorList>
    </citation>
    <scope>NUCLEOTIDE SEQUENCE [LARGE SCALE GENOMIC DNA]</scope>
    <source>
        <strain evidence="2 3">CCM 7609</strain>
    </source>
</reference>
<gene>
    <name evidence="2" type="ORF">ACFFX0_30610</name>
</gene>
<keyword evidence="3" id="KW-1185">Reference proteome</keyword>
<accession>A0ABV5G8N3</accession>
<sequence>MLLQFPQEGWIVIGQGDLSGFGHGPHPSEEGQSLTGELSR</sequence>
<comment type="caution">
    <text evidence="2">The sequence shown here is derived from an EMBL/GenBank/DDBJ whole genome shotgun (WGS) entry which is preliminary data.</text>
</comment>
<name>A0ABV5G8N3_9MICC</name>
<evidence type="ECO:0000256" key="1">
    <source>
        <dbReference type="SAM" id="MobiDB-lite"/>
    </source>
</evidence>
<feature type="region of interest" description="Disordered" evidence="1">
    <location>
        <begin position="16"/>
        <end position="40"/>
    </location>
</feature>
<evidence type="ECO:0000313" key="3">
    <source>
        <dbReference type="Proteomes" id="UP001589575"/>
    </source>
</evidence>
<feature type="compositionally biased region" description="Polar residues" evidence="1">
    <location>
        <begin position="30"/>
        <end position="40"/>
    </location>
</feature>
<dbReference type="Proteomes" id="UP001589575">
    <property type="component" value="Unassembled WGS sequence"/>
</dbReference>
<dbReference type="EMBL" id="JBHMFI010000023">
    <property type="protein sequence ID" value="MFB9075288.1"/>
    <property type="molecule type" value="Genomic_DNA"/>
</dbReference>
<evidence type="ECO:0000313" key="2">
    <source>
        <dbReference type="EMBL" id="MFB9075288.1"/>
    </source>
</evidence>